<evidence type="ECO:0000313" key="1">
    <source>
        <dbReference type="EMBL" id="MBN7822570.1"/>
    </source>
</evidence>
<sequence>MKWAKRSDCIAVSDSNPSYKVAKFMVGDQAKYRASVRGEFIGRVCDDAKEAQTICENHLQIMGADMEDAA</sequence>
<dbReference type="RefSeq" id="WP_206596481.1">
    <property type="nucleotide sequence ID" value="NZ_JAFKCS010000099.1"/>
</dbReference>
<protein>
    <submittedName>
        <fullName evidence="1">Uncharacterized protein</fullName>
    </submittedName>
</protein>
<evidence type="ECO:0000313" key="2">
    <source>
        <dbReference type="Proteomes" id="UP000663992"/>
    </source>
</evidence>
<gene>
    <name evidence="1" type="ORF">J0A65_22095</name>
</gene>
<dbReference type="EMBL" id="JAFKCS010000099">
    <property type="protein sequence ID" value="MBN7822570.1"/>
    <property type="molecule type" value="Genomic_DNA"/>
</dbReference>
<keyword evidence="2" id="KW-1185">Reference proteome</keyword>
<organism evidence="1 2">
    <name type="scientific">Bowmanella yangjiangensis</name>
    <dbReference type="NCBI Taxonomy" id="2811230"/>
    <lineage>
        <taxon>Bacteria</taxon>
        <taxon>Pseudomonadati</taxon>
        <taxon>Pseudomonadota</taxon>
        <taxon>Gammaproteobacteria</taxon>
        <taxon>Alteromonadales</taxon>
        <taxon>Alteromonadaceae</taxon>
        <taxon>Bowmanella</taxon>
    </lineage>
</organism>
<proteinExistence type="predicted"/>
<name>A0ABS3D1A9_9ALTE</name>
<dbReference type="Proteomes" id="UP000663992">
    <property type="component" value="Unassembled WGS sequence"/>
</dbReference>
<accession>A0ABS3D1A9</accession>
<reference evidence="1 2" key="1">
    <citation type="submission" date="2021-03" db="EMBL/GenBank/DDBJ databases">
        <title>novel species isolated from a fishpond in China.</title>
        <authorList>
            <person name="Lu H."/>
            <person name="Cai Z."/>
        </authorList>
    </citation>
    <scope>NUCLEOTIDE SEQUENCE [LARGE SCALE GENOMIC DNA]</scope>
    <source>
        <strain evidence="1 2">Y57</strain>
    </source>
</reference>
<comment type="caution">
    <text evidence="1">The sequence shown here is derived from an EMBL/GenBank/DDBJ whole genome shotgun (WGS) entry which is preliminary data.</text>
</comment>